<evidence type="ECO:0008006" key="4">
    <source>
        <dbReference type="Google" id="ProtNLM"/>
    </source>
</evidence>
<dbReference type="AlphaFoldDB" id="A0A450W4L1"/>
<protein>
    <recommendedName>
        <fullName evidence="4">Calcineurin-like phosphoesterase</fullName>
    </recommendedName>
</protein>
<dbReference type="SUPFAM" id="SSF56300">
    <property type="entry name" value="Metallo-dependent phosphatases"/>
    <property type="match status" value="1"/>
</dbReference>
<evidence type="ECO:0000313" key="3">
    <source>
        <dbReference type="EMBL" id="VFK11948.1"/>
    </source>
</evidence>
<gene>
    <name evidence="2" type="ORF">BECKFM1743A_GA0114220_106681</name>
    <name evidence="3" type="ORF">BECKFM1743B_GA0114221_102171</name>
    <name evidence="1" type="ORF">BECKFM1743C_GA0114222_106581</name>
</gene>
<sequence>MRDDTKYPRRFKNYSDAFFHPLTQGTYPLDYEAQGLAQPFPDDRVQFLAFNSCWQIDEFFPDRASLHPGAVARCLAEADRQLLGEGLTTGDVLRVAVWHHPVTGNQKIGNTAFTEQLRKAGVRLVLHGHVHEDRTDLVGYQQHRILHVAGAGSFGVWSAERPPAAPQLYNLMEVDRGLGSVKVHTRYKDNEEGAWQGRAIWPGPEKGTKRTYYRVGLV</sequence>
<dbReference type="InterPro" id="IPR029052">
    <property type="entry name" value="Metallo-depent_PP-like"/>
</dbReference>
<evidence type="ECO:0000313" key="2">
    <source>
        <dbReference type="EMBL" id="VFJ72809.1"/>
    </source>
</evidence>
<dbReference type="EMBL" id="CAADFL010000217">
    <property type="protein sequence ID" value="VFK11948.1"/>
    <property type="molecule type" value="Genomic_DNA"/>
</dbReference>
<dbReference type="EMBL" id="CAADEZ010000668">
    <property type="protein sequence ID" value="VFJ72809.1"/>
    <property type="molecule type" value="Genomic_DNA"/>
</dbReference>
<evidence type="ECO:0000313" key="1">
    <source>
        <dbReference type="EMBL" id="VFJ72535.1"/>
    </source>
</evidence>
<reference evidence="3" key="1">
    <citation type="submission" date="2019-02" db="EMBL/GenBank/DDBJ databases">
        <authorList>
            <person name="Gruber-Vodicka R. H."/>
            <person name="Seah K. B. B."/>
        </authorList>
    </citation>
    <scope>NUCLEOTIDE SEQUENCE</scope>
    <source>
        <strain evidence="2">BECK_BZ163</strain>
        <strain evidence="3">BECK_BZ164</strain>
        <strain evidence="1">BECK_BZ165</strain>
    </source>
</reference>
<dbReference type="EMBL" id="CAADFA010000658">
    <property type="protein sequence ID" value="VFJ72535.1"/>
    <property type="molecule type" value="Genomic_DNA"/>
</dbReference>
<dbReference type="Gene3D" id="3.60.21.10">
    <property type="match status" value="1"/>
</dbReference>
<name>A0A450W4L1_9GAMM</name>
<accession>A0A450W4L1</accession>
<proteinExistence type="predicted"/>
<organism evidence="3">
    <name type="scientific">Candidatus Kentrum sp. FM</name>
    <dbReference type="NCBI Taxonomy" id="2126340"/>
    <lineage>
        <taxon>Bacteria</taxon>
        <taxon>Pseudomonadati</taxon>
        <taxon>Pseudomonadota</taxon>
        <taxon>Gammaproteobacteria</taxon>
        <taxon>Candidatus Kentrum</taxon>
    </lineage>
</organism>